<dbReference type="NCBIfam" id="NF005559">
    <property type="entry name" value="PRK07231.1"/>
    <property type="match status" value="1"/>
</dbReference>
<evidence type="ECO:0000313" key="3">
    <source>
        <dbReference type="EMBL" id="QUL98954.1"/>
    </source>
</evidence>
<dbReference type="CDD" id="cd05233">
    <property type="entry name" value="SDR_c"/>
    <property type="match status" value="1"/>
</dbReference>
<sequence>MKGLCGRVALVTGASRGIGKAIARRLFREGASVVMMARDPAGLDSAIADIRALCTGSTSKLLAFPGDVTDPEEREGFFDFCEKELGTASLLVNNVGGGSQKKAFTEVEENDLLSAFQSNVVATAMMTRRFAQRLMRVRLPGSVVNLGSSAGLSPKPGRLQYTAAKAAVIGITKSLAAELAPLGIRVNAVCPGPTLTEDMLKRFEDPVHRKAEEERVSKIPLRRMATVDEIASVVAFLLSDEASYVTGAVIPVDGGYTLGA</sequence>
<protein>
    <submittedName>
        <fullName evidence="3">SDR family oxidoreductase</fullName>
    </submittedName>
</protein>
<dbReference type="GO" id="GO:0016491">
    <property type="term" value="F:oxidoreductase activity"/>
    <property type="evidence" value="ECO:0007669"/>
    <property type="project" value="UniProtKB-KW"/>
</dbReference>
<dbReference type="Pfam" id="PF13561">
    <property type="entry name" value="adh_short_C2"/>
    <property type="match status" value="1"/>
</dbReference>
<dbReference type="AlphaFoldDB" id="A0AAT9LE32"/>
<dbReference type="InterPro" id="IPR050259">
    <property type="entry name" value="SDR"/>
</dbReference>
<dbReference type="KEGG" id="fcz:IMF26_02460"/>
<dbReference type="PANTHER" id="PTHR42879">
    <property type="entry name" value="3-OXOACYL-(ACYL-CARRIER-PROTEIN) REDUCTASE"/>
    <property type="match status" value="1"/>
</dbReference>
<comment type="similarity">
    <text evidence="1">Belongs to the short-chain dehydrogenases/reductases (SDR) family.</text>
</comment>
<dbReference type="SUPFAM" id="SSF51735">
    <property type="entry name" value="NAD(P)-binding Rossmann-fold domains"/>
    <property type="match status" value="1"/>
</dbReference>
<name>A0AAT9LE32_9FIRM</name>
<organism evidence="3">
    <name type="scientific">Candidatus Fermentithermobacillus carboniphilus</name>
    <dbReference type="NCBI Taxonomy" id="3085328"/>
    <lineage>
        <taxon>Bacteria</taxon>
        <taxon>Bacillati</taxon>
        <taxon>Bacillota</taxon>
        <taxon>Candidatus Fermentithermobacillia</taxon>
        <taxon>Candidatus Fermentithermobacillales</taxon>
        <taxon>Candidatus Fermentithermobacillaceae</taxon>
        <taxon>Candidatus Fermentithermobacillus</taxon>
    </lineage>
</organism>
<keyword evidence="2" id="KW-0560">Oxidoreductase</keyword>
<dbReference type="PRINTS" id="PR00080">
    <property type="entry name" value="SDRFAMILY"/>
</dbReference>
<dbReference type="GO" id="GO:0008206">
    <property type="term" value="P:bile acid metabolic process"/>
    <property type="evidence" value="ECO:0007669"/>
    <property type="project" value="UniProtKB-ARBA"/>
</dbReference>
<evidence type="ECO:0000256" key="1">
    <source>
        <dbReference type="ARBA" id="ARBA00006484"/>
    </source>
</evidence>
<gene>
    <name evidence="3" type="ORF">IMF26_02460</name>
</gene>
<evidence type="ECO:0000256" key="2">
    <source>
        <dbReference type="ARBA" id="ARBA00023002"/>
    </source>
</evidence>
<dbReference type="FunFam" id="3.40.50.720:FF:000084">
    <property type="entry name" value="Short-chain dehydrogenase reductase"/>
    <property type="match status" value="1"/>
</dbReference>
<proteinExistence type="inferred from homology"/>
<dbReference type="InterPro" id="IPR036291">
    <property type="entry name" value="NAD(P)-bd_dom_sf"/>
</dbReference>
<reference evidence="3" key="1">
    <citation type="submission" date="2020-10" db="EMBL/GenBank/DDBJ databases">
        <authorList>
            <person name="Kadnikov V."/>
            <person name="Beletsky A.V."/>
            <person name="Mardanov A.V."/>
            <person name="Karnachuk O.V."/>
            <person name="Ravin N.V."/>
        </authorList>
    </citation>
    <scope>NUCLEOTIDE SEQUENCE</scope>
    <source>
        <strain evidence="3">Bu02</strain>
    </source>
</reference>
<accession>A0AAT9LE32</accession>
<dbReference type="InterPro" id="IPR020904">
    <property type="entry name" value="Sc_DH/Rdtase_CS"/>
</dbReference>
<dbReference type="InterPro" id="IPR002347">
    <property type="entry name" value="SDR_fam"/>
</dbReference>
<dbReference type="PROSITE" id="PS00061">
    <property type="entry name" value="ADH_SHORT"/>
    <property type="match status" value="1"/>
</dbReference>
<dbReference type="PRINTS" id="PR00081">
    <property type="entry name" value="GDHRDH"/>
</dbReference>
<dbReference type="Gene3D" id="3.40.50.720">
    <property type="entry name" value="NAD(P)-binding Rossmann-like Domain"/>
    <property type="match status" value="1"/>
</dbReference>
<dbReference type="EMBL" id="CP062796">
    <property type="protein sequence ID" value="QUL98954.1"/>
    <property type="molecule type" value="Genomic_DNA"/>
</dbReference>
<reference evidence="3" key="2">
    <citation type="journal article" date="2023" name="Biology">
        <title>Prokaryotic Life Associated with Coal-Fire Gas Vents Revealed by Metagenomics.</title>
        <authorList>
            <person name="Kadnikov V.V."/>
            <person name="Mardanov A.V."/>
            <person name="Beletsky A.V."/>
            <person name="Karnachuk O.V."/>
            <person name="Ravin N.V."/>
        </authorList>
    </citation>
    <scope>NUCLEOTIDE SEQUENCE</scope>
    <source>
        <strain evidence="3">Bu02</strain>
    </source>
</reference>